<dbReference type="Proteomes" id="UP000887580">
    <property type="component" value="Unplaced"/>
</dbReference>
<organism evidence="1 2">
    <name type="scientific">Panagrolaimus sp. PS1159</name>
    <dbReference type="NCBI Taxonomy" id="55785"/>
    <lineage>
        <taxon>Eukaryota</taxon>
        <taxon>Metazoa</taxon>
        <taxon>Ecdysozoa</taxon>
        <taxon>Nematoda</taxon>
        <taxon>Chromadorea</taxon>
        <taxon>Rhabditida</taxon>
        <taxon>Tylenchina</taxon>
        <taxon>Panagrolaimomorpha</taxon>
        <taxon>Panagrolaimoidea</taxon>
        <taxon>Panagrolaimidae</taxon>
        <taxon>Panagrolaimus</taxon>
    </lineage>
</organism>
<protein>
    <submittedName>
        <fullName evidence="2">Uncharacterized protein</fullName>
    </submittedName>
</protein>
<sequence length="92" mass="10580">MYDDETQNLTIFPASIDYGFSDKKVGIECNSPTVIKEVMKYFGAMSIGSSIPLREIYYLTEIKRFYVLKFGDNKRLIEEGRVIVDLIDEAIN</sequence>
<accession>A0AC35FCR3</accession>
<name>A0AC35FCR3_9BILA</name>
<evidence type="ECO:0000313" key="2">
    <source>
        <dbReference type="WBParaSite" id="PS1159_v2.g1615.t1"/>
    </source>
</evidence>
<evidence type="ECO:0000313" key="1">
    <source>
        <dbReference type="Proteomes" id="UP000887580"/>
    </source>
</evidence>
<dbReference type="WBParaSite" id="PS1159_v2.g1615.t1">
    <property type="protein sequence ID" value="PS1159_v2.g1615.t1"/>
    <property type="gene ID" value="PS1159_v2.g1615"/>
</dbReference>
<proteinExistence type="predicted"/>
<reference evidence="2" key="1">
    <citation type="submission" date="2022-11" db="UniProtKB">
        <authorList>
            <consortium name="WormBaseParasite"/>
        </authorList>
    </citation>
    <scope>IDENTIFICATION</scope>
</reference>